<evidence type="ECO:0000256" key="4">
    <source>
        <dbReference type="ARBA" id="ARBA00023014"/>
    </source>
</evidence>
<dbReference type="PROSITE" id="PS51656">
    <property type="entry name" value="4FE4S"/>
    <property type="match status" value="1"/>
</dbReference>
<reference evidence="6 7" key="1">
    <citation type="journal article" date="2010" name="Stand. Genomic Sci.">
        <title>Complete genome sequence of Methanothermus fervidus type strain (V24S).</title>
        <authorList>
            <person name="Anderson I."/>
            <person name="Djao O.D."/>
            <person name="Misra M."/>
            <person name="Chertkov O."/>
            <person name="Nolan M."/>
            <person name="Lucas S."/>
            <person name="Lapidus A."/>
            <person name="Del Rio T.G."/>
            <person name="Tice H."/>
            <person name="Cheng J.F."/>
            <person name="Tapia R."/>
            <person name="Han C."/>
            <person name="Goodwin L."/>
            <person name="Pitluck S."/>
            <person name="Liolios K."/>
            <person name="Ivanova N."/>
            <person name="Mavromatis K."/>
            <person name="Mikhailova N."/>
            <person name="Pati A."/>
            <person name="Brambilla E."/>
            <person name="Chen A."/>
            <person name="Palaniappan K."/>
            <person name="Land M."/>
            <person name="Hauser L."/>
            <person name="Chang Y.J."/>
            <person name="Jeffries C.D."/>
            <person name="Sikorski J."/>
            <person name="Spring S."/>
            <person name="Rohde M."/>
            <person name="Eichinger K."/>
            <person name="Huber H."/>
            <person name="Wirth R."/>
            <person name="Goker M."/>
            <person name="Detter J.C."/>
            <person name="Woyke T."/>
            <person name="Bristow J."/>
            <person name="Eisen J.A."/>
            <person name="Markowitz V."/>
            <person name="Hugenholtz P."/>
            <person name="Klenk H.P."/>
            <person name="Kyrpides N.C."/>
        </authorList>
    </citation>
    <scope>NUCLEOTIDE SEQUENCE [LARGE SCALE GENOMIC DNA]</scope>
    <source>
        <strain evidence="7">ATCC 43054 / DSM 2088 / JCM 10308 / V24 S</strain>
    </source>
</reference>
<dbReference type="GO" id="GO:0046872">
    <property type="term" value="F:metal ion binding"/>
    <property type="evidence" value="ECO:0007669"/>
    <property type="project" value="UniProtKB-KW"/>
</dbReference>
<keyword evidence="7" id="KW-1185">Reference proteome</keyword>
<feature type="domain" description="4Fe-4S" evidence="5">
    <location>
        <begin position="1"/>
        <end position="60"/>
    </location>
</feature>
<dbReference type="PANTHER" id="PTHR36214:SF3">
    <property type="entry name" value="ACETYL-COA DECARBONYLASE_SYNTHASE COMPLEX SUBUNIT GAMMA"/>
    <property type="match status" value="1"/>
</dbReference>
<evidence type="ECO:0000313" key="6">
    <source>
        <dbReference type="EMBL" id="ADP77852.1"/>
    </source>
</evidence>
<evidence type="ECO:0000259" key="5">
    <source>
        <dbReference type="PROSITE" id="PS51656"/>
    </source>
</evidence>
<dbReference type="EMBL" id="CP002278">
    <property type="protein sequence ID" value="ADP77852.1"/>
    <property type="molecule type" value="Genomic_DNA"/>
</dbReference>
<keyword evidence="2" id="KW-0479">Metal-binding</keyword>
<protein>
    <submittedName>
        <fullName evidence="6">Fe-S cluster domain protein</fullName>
    </submittedName>
</protein>
<dbReference type="PANTHER" id="PTHR36214">
    <property type="match status" value="1"/>
</dbReference>
<dbReference type="AlphaFoldDB" id="E3GW87"/>
<evidence type="ECO:0000256" key="2">
    <source>
        <dbReference type="ARBA" id="ARBA00022723"/>
    </source>
</evidence>
<keyword evidence="3" id="KW-0408">Iron</keyword>
<dbReference type="Gene3D" id="1.10.15.40">
    <property type="entry name" value="Electron transport complex subunit B, putative Fe-S cluster"/>
    <property type="match status" value="1"/>
</dbReference>
<dbReference type="OrthoDB" id="9014at2157"/>
<keyword evidence="4" id="KW-0411">Iron-sulfur</keyword>
<keyword evidence="1" id="KW-0004">4Fe-4S</keyword>
<accession>E3GW87</accession>
<dbReference type="HOGENOM" id="CLU_087825_0_0_2"/>
<evidence type="ECO:0000313" key="7">
    <source>
        <dbReference type="Proteomes" id="UP000002315"/>
    </source>
</evidence>
<dbReference type="InterPro" id="IPR051069">
    <property type="entry name" value="ACDS_complex_subunit"/>
</dbReference>
<name>E3GW87_METFV</name>
<sequence length="213" mass="24357">MGTRKLEEIVNLLPGYNCGICGFQRCEDFAKAVIKQGLDIQRCRFLDTDKLHELKKLVEEKPEIEKEIVGLIDNYTADFVLEPLKNEKSCREILYPFSDVKLKEGDIIRYRPLGCPITHFAEILKEENGLITVHIVGPKHRLGDKNFKFKDIGLCLVLGFIGRVNGKIPKVGKTVRFIPKHCMMQKVHSGVVVEMEGRKAKIESIDLKVWRPL</sequence>
<dbReference type="GO" id="GO:0051539">
    <property type="term" value="F:4 iron, 4 sulfur cluster binding"/>
    <property type="evidence" value="ECO:0007669"/>
    <property type="project" value="UniProtKB-KW"/>
</dbReference>
<evidence type="ECO:0000256" key="1">
    <source>
        <dbReference type="ARBA" id="ARBA00022485"/>
    </source>
</evidence>
<evidence type="ECO:0000256" key="3">
    <source>
        <dbReference type="ARBA" id="ARBA00023004"/>
    </source>
</evidence>
<dbReference type="InterPro" id="IPR007202">
    <property type="entry name" value="4Fe-4S_dom"/>
</dbReference>
<dbReference type="KEGG" id="mfv:Mfer_1057"/>
<dbReference type="STRING" id="523846.Mfer_1057"/>
<organism evidence="6 7">
    <name type="scientific">Methanothermus fervidus (strain ATCC 43054 / DSM 2088 / JCM 10308 / V24 S)</name>
    <dbReference type="NCBI Taxonomy" id="523846"/>
    <lineage>
        <taxon>Archaea</taxon>
        <taxon>Methanobacteriati</taxon>
        <taxon>Methanobacteriota</taxon>
        <taxon>Methanomada group</taxon>
        <taxon>Methanobacteria</taxon>
        <taxon>Methanobacteriales</taxon>
        <taxon>Methanothermaceae</taxon>
        <taxon>Methanothermus</taxon>
    </lineage>
</organism>
<dbReference type="Pfam" id="PF04060">
    <property type="entry name" value="FeS"/>
    <property type="match status" value="1"/>
</dbReference>
<dbReference type="Proteomes" id="UP000002315">
    <property type="component" value="Chromosome"/>
</dbReference>
<proteinExistence type="predicted"/>
<gene>
    <name evidence="6" type="ordered locus">Mfer_1057</name>
</gene>